<reference evidence="2" key="1">
    <citation type="submission" date="2016-10" db="EMBL/GenBank/DDBJ databases">
        <authorList>
            <person name="Varghese N."/>
            <person name="Submissions S."/>
        </authorList>
    </citation>
    <scope>NUCLEOTIDE SEQUENCE [LARGE SCALE GENOMIC DNA]</scope>
    <source>
        <strain evidence="2">CGMCC 1.6489</strain>
    </source>
</reference>
<sequence length="115" mass="13413">MAIRLERVYDESGSGDYRVLVDRIWPRGISKESLAADEWLREIAPSSKLRKAFHSGDVSWDEFRRSYLTELKDHRDTLRPLAERASRESVTLLYSAKDDEHNNAVVLKQYLSMLE</sequence>
<protein>
    <submittedName>
        <fullName evidence="1">Uncharacterized conserved protein YeaO, DUF488 family</fullName>
    </submittedName>
</protein>
<name>A0A1I0CAD2_9GAMM</name>
<dbReference type="InterPro" id="IPR052552">
    <property type="entry name" value="YeaO-like"/>
</dbReference>
<dbReference type="Proteomes" id="UP000198762">
    <property type="component" value="Unassembled WGS sequence"/>
</dbReference>
<proteinExistence type="predicted"/>
<gene>
    <name evidence="1" type="ORF">SAMN04487962_10557</name>
</gene>
<dbReference type="Pfam" id="PF22752">
    <property type="entry name" value="DUF488-N3i"/>
    <property type="match status" value="1"/>
</dbReference>
<dbReference type="PANTHER" id="PTHR36849:SF1">
    <property type="entry name" value="CYTOPLASMIC PROTEIN"/>
    <property type="match status" value="1"/>
</dbReference>
<dbReference type="EMBL" id="FOHZ01000005">
    <property type="protein sequence ID" value="SET16520.1"/>
    <property type="molecule type" value="Genomic_DNA"/>
</dbReference>
<organism evidence="1 2">
    <name type="scientific">Marinobacter segnicrescens</name>
    <dbReference type="NCBI Taxonomy" id="430453"/>
    <lineage>
        <taxon>Bacteria</taxon>
        <taxon>Pseudomonadati</taxon>
        <taxon>Pseudomonadota</taxon>
        <taxon>Gammaproteobacteria</taxon>
        <taxon>Pseudomonadales</taxon>
        <taxon>Marinobacteraceae</taxon>
        <taxon>Marinobacter</taxon>
    </lineage>
</organism>
<dbReference type="AlphaFoldDB" id="A0A1I0CAD2"/>
<dbReference type="PANTHER" id="PTHR36849">
    <property type="entry name" value="CYTOPLASMIC PROTEIN-RELATED"/>
    <property type="match status" value="1"/>
</dbReference>
<dbReference type="STRING" id="430453.SAMN04487962_10557"/>
<keyword evidence="2" id="KW-1185">Reference proteome</keyword>
<dbReference type="RefSeq" id="WP_091849884.1">
    <property type="nucleotide sequence ID" value="NZ_FOHZ01000005.1"/>
</dbReference>
<dbReference type="OrthoDB" id="9790745at2"/>
<evidence type="ECO:0000313" key="1">
    <source>
        <dbReference type="EMBL" id="SET16520.1"/>
    </source>
</evidence>
<accession>A0A1I0CAD2</accession>
<evidence type="ECO:0000313" key="2">
    <source>
        <dbReference type="Proteomes" id="UP000198762"/>
    </source>
</evidence>